<dbReference type="InterPro" id="IPR035906">
    <property type="entry name" value="MetI-like_sf"/>
</dbReference>
<keyword evidence="4" id="KW-0997">Cell inner membrane</keyword>
<comment type="similarity">
    <text evidence="8">Belongs to the binding-protein-dependent transport system permease family.</text>
</comment>
<keyword evidence="2 8" id="KW-0813">Transport</keyword>
<dbReference type="PANTHER" id="PTHR43357">
    <property type="entry name" value="INNER MEMBRANE ABC TRANSPORTER PERMEASE PROTEIN YDCV"/>
    <property type="match status" value="1"/>
</dbReference>
<reference evidence="11" key="1">
    <citation type="journal article" date="2019" name="Int. J. Syst. Evol. Microbiol.">
        <title>The Global Catalogue of Microorganisms (GCM) 10K type strain sequencing project: providing services to taxonomists for standard genome sequencing and annotation.</title>
        <authorList>
            <consortium name="The Broad Institute Genomics Platform"/>
            <consortium name="The Broad Institute Genome Sequencing Center for Infectious Disease"/>
            <person name="Wu L."/>
            <person name="Ma J."/>
        </authorList>
    </citation>
    <scope>NUCLEOTIDE SEQUENCE [LARGE SCALE GENOMIC DNA]</scope>
    <source>
        <strain evidence="11">KCTC 42281</strain>
    </source>
</reference>
<evidence type="ECO:0000256" key="7">
    <source>
        <dbReference type="ARBA" id="ARBA00023136"/>
    </source>
</evidence>
<feature type="transmembrane region" description="Helical" evidence="8">
    <location>
        <begin position="361"/>
        <end position="381"/>
    </location>
</feature>
<keyword evidence="7 8" id="KW-0472">Membrane</keyword>
<keyword evidence="11" id="KW-1185">Reference proteome</keyword>
<sequence length="557" mass="58354">MTALVARLRPFTLLTLLCAALIAVLLFYPLGRMVHSLAFGGTGGGFSDALGVLTQPWLAPVLFNTFVIVGSSTVLALAIGAVMAWGNVRTNASIGMLGTLLPIIPLLIPNVALAIGWVFLGAPRVGFLNGLLALLPFGLELNIYSWGGLIFVYTINAVPYVYLIVSAALRNLDPALEEAARINGAAPLRILRTVSLPAIRPALISAALLVTITSLGVYSIPSVIATTAKIDVLTTRIVFLLNRDFPPKLAEAQALGIIMLLAVLALWWIEVRMTRSGKAATVGGRATSTGVIDLGGWKWPFRLGSLAYLAMTSIVPIGALLIVSLQPFWTPKINWLALNFGNYHQALFVNRLVSGSLGNSLFLSGTGAVIAMVIAIVVAIFSINRFGLLSSLVDGAIKSSAAIPNMILAVAFLSAFAGAPFFLSGTTTILLMAFVVMYLPPGAIAASATVNQIGRDLREASSIAGAGEGRTVRKVIVPLAIPGFLSGMAIVFVHMMGDLSAAALLSGPNNPVVGFAILSVWEAGTFGVLAALSVMLCIINIGVIGLIFGVGRLFGRR</sequence>
<feature type="transmembrane region" description="Helical" evidence="8">
    <location>
        <begin position="62"/>
        <end position="85"/>
    </location>
</feature>
<feature type="domain" description="ABC transmembrane type-1" evidence="9">
    <location>
        <begin position="62"/>
        <end position="270"/>
    </location>
</feature>
<gene>
    <name evidence="10" type="ORF">ACFOOL_05615</name>
</gene>
<keyword evidence="5 8" id="KW-0812">Transmembrane</keyword>
<feature type="transmembrane region" description="Helical" evidence="8">
    <location>
        <begin position="402"/>
        <end position="423"/>
    </location>
</feature>
<evidence type="ECO:0000259" key="9">
    <source>
        <dbReference type="PROSITE" id="PS50928"/>
    </source>
</evidence>
<evidence type="ECO:0000256" key="5">
    <source>
        <dbReference type="ARBA" id="ARBA00022692"/>
    </source>
</evidence>
<feature type="transmembrane region" description="Helical" evidence="8">
    <location>
        <begin position="198"/>
        <end position="220"/>
    </location>
</feature>
<keyword evidence="3" id="KW-1003">Cell membrane</keyword>
<comment type="caution">
    <text evidence="10">The sequence shown here is derived from an EMBL/GenBank/DDBJ whole genome shotgun (WGS) entry which is preliminary data.</text>
</comment>
<organism evidence="10 11">
    <name type="scientific">Devosia honganensis</name>
    <dbReference type="NCBI Taxonomy" id="1610527"/>
    <lineage>
        <taxon>Bacteria</taxon>
        <taxon>Pseudomonadati</taxon>
        <taxon>Pseudomonadota</taxon>
        <taxon>Alphaproteobacteria</taxon>
        <taxon>Hyphomicrobiales</taxon>
        <taxon>Devosiaceae</taxon>
        <taxon>Devosia</taxon>
    </lineage>
</organism>
<dbReference type="Proteomes" id="UP001595613">
    <property type="component" value="Unassembled WGS sequence"/>
</dbReference>
<dbReference type="CDD" id="cd06261">
    <property type="entry name" value="TM_PBP2"/>
    <property type="match status" value="2"/>
</dbReference>
<feature type="transmembrane region" description="Helical" evidence="8">
    <location>
        <begin position="515"/>
        <end position="548"/>
    </location>
</feature>
<accession>A0ABV7WY90</accession>
<dbReference type="Gene3D" id="1.10.3720.10">
    <property type="entry name" value="MetI-like"/>
    <property type="match status" value="2"/>
</dbReference>
<feature type="domain" description="ABC transmembrane type-1" evidence="9">
    <location>
        <begin position="357"/>
        <end position="547"/>
    </location>
</feature>
<feature type="transmembrane region" description="Helical" evidence="8">
    <location>
        <begin position="97"/>
        <end position="123"/>
    </location>
</feature>
<dbReference type="Pfam" id="PF00528">
    <property type="entry name" value="BPD_transp_1"/>
    <property type="match status" value="2"/>
</dbReference>
<feature type="transmembrane region" description="Helical" evidence="8">
    <location>
        <begin position="143"/>
        <end position="165"/>
    </location>
</feature>
<feature type="transmembrane region" description="Helical" evidence="8">
    <location>
        <begin position="475"/>
        <end position="495"/>
    </location>
</feature>
<evidence type="ECO:0000256" key="8">
    <source>
        <dbReference type="RuleBase" id="RU363032"/>
    </source>
</evidence>
<evidence type="ECO:0000256" key="2">
    <source>
        <dbReference type="ARBA" id="ARBA00022448"/>
    </source>
</evidence>
<evidence type="ECO:0000256" key="1">
    <source>
        <dbReference type="ARBA" id="ARBA00004429"/>
    </source>
</evidence>
<proteinExistence type="inferred from homology"/>
<evidence type="ECO:0000256" key="4">
    <source>
        <dbReference type="ARBA" id="ARBA00022519"/>
    </source>
</evidence>
<evidence type="ECO:0000256" key="6">
    <source>
        <dbReference type="ARBA" id="ARBA00022989"/>
    </source>
</evidence>
<dbReference type="SUPFAM" id="SSF161098">
    <property type="entry name" value="MetI-like"/>
    <property type="match status" value="2"/>
</dbReference>
<keyword evidence="6 8" id="KW-1133">Transmembrane helix</keyword>
<name>A0ABV7WY90_9HYPH</name>
<comment type="subcellular location">
    <subcellularLocation>
        <location evidence="1">Cell inner membrane</location>
        <topology evidence="1">Multi-pass membrane protein</topology>
    </subcellularLocation>
    <subcellularLocation>
        <location evidence="8">Cell membrane</location>
        <topology evidence="8">Multi-pass membrane protein</topology>
    </subcellularLocation>
</comment>
<evidence type="ECO:0000313" key="11">
    <source>
        <dbReference type="Proteomes" id="UP001595613"/>
    </source>
</evidence>
<evidence type="ECO:0000256" key="3">
    <source>
        <dbReference type="ARBA" id="ARBA00022475"/>
    </source>
</evidence>
<dbReference type="InterPro" id="IPR000515">
    <property type="entry name" value="MetI-like"/>
</dbReference>
<dbReference type="PROSITE" id="PS50928">
    <property type="entry name" value="ABC_TM1"/>
    <property type="match status" value="2"/>
</dbReference>
<evidence type="ECO:0000313" key="10">
    <source>
        <dbReference type="EMBL" id="MFC3704232.1"/>
    </source>
</evidence>
<feature type="transmembrane region" description="Helical" evidence="8">
    <location>
        <begin position="252"/>
        <end position="269"/>
    </location>
</feature>
<feature type="transmembrane region" description="Helical" evidence="8">
    <location>
        <begin position="306"/>
        <end position="329"/>
    </location>
</feature>
<dbReference type="RefSeq" id="WP_380095657.1">
    <property type="nucleotide sequence ID" value="NZ_JBHRYD010000001.1"/>
</dbReference>
<protein>
    <submittedName>
        <fullName evidence="10">ABC transporter permease</fullName>
    </submittedName>
</protein>
<dbReference type="PANTHER" id="PTHR43357:SF4">
    <property type="entry name" value="INNER MEMBRANE ABC TRANSPORTER PERMEASE PROTEIN YDCV"/>
    <property type="match status" value="1"/>
</dbReference>
<dbReference type="EMBL" id="JBHRYD010000001">
    <property type="protein sequence ID" value="MFC3704232.1"/>
    <property type="molecule type" value="Genomic_DNA"/>
</dbReference>
<feature type="transmembrane region" description="Helical" evidence="8">
    <location>
        <begin position="429"/>
        <end position="454"/>
    </location>
</feature>